<keyword evidence="2" id="KW-0812">Transmembrane</keyword>
<accession>A0A4R6QQE5</accession>
<name>A0A4R6QQE5_9BURK</name>
<feature type="transmembrane region" description="Helical" evidence="2">
    <location>
        <begin position="6"/>
        <end position="27"/>
    </location>
</feature>
<dbReference type="EMBL" id="SNXS01000002">
    <property type="protein sequence ID" value="TDP73130.1"/>
    <property type="molecule type" value="Genomic_DNA"/>
</dbReference>
<evidence type="ECO:0000313" key="3">
    <source>
        <dbReference type="EMBL" id="TDP73130.1"/>
    </source>
</evidence>
<dbReference type="PRINTS" id="PR00813">
    <property type="entry name" value="BCTERIALGSPG"/>
</dbReference>
<dbReference type="Gene3D" id="3.30.700.10">
    <property type="entry name" value="Glycoprotein, Type 4 Pilin"/>
    <property type="match status" value="1"/>
</dbReference>
<dbReference type="InParanoid" id="A0A4R6QQE5"/>
<dbReference type="GO" id="GO:0015628">
    <property type="term" value="P:protein secretion by the type II secretion system"/>
    <property type="evidence" value="ECO:0007669"/>
    <property type="project" value="InterPro"/>
</dbReference>
<evidence type="ECO:0000313" key="4">
    <source>
        <dbReference type="Proteomes" id="UP000295361"/>
    </source>
</evidence>
<dbReference type="InterPro" id="IPR000983">
    <property type="entry name" value="Bac_GSPG_pilin"/>
</dbReference>
<dbReference type="NCBIfam" id="TIGR02532">
    <property type="entry name" value="IV_pilin_GFxxxE"/>
    <property type="match status" value="1"/>
</dbReference>
<organism evidence="3 4">
    <name type="scientific">Roseateles toxinivorans</name>
    <dbReference type="NCBI Taxonomy" id="270368"/>
    <lineage>
        <taxon>Bacteria</taxon>
        <taxon>Pseudomonadati</taxon>
        <taxon>Pseudomonadota</taxon>
        <taxon>Betaproteobacteria</taxon>
        <taxon>Burkholderiales</taxon>
        <taxon>Sphaerotilaceae</taxon>
        <taxon>Roseateles</taxon>
    </lineage>
</organism>
<dbReference type="Proteomes" id="UP000295361">
    <property type="component" value="Unassembled WGS sequence"/>
</dbReference>
<keyword evidence="4" id="KW-1185">Reference proteome</keyword>
<dbReference type="InterPro" id="IPR012902">
    <property type="entry name" value="N_methyl_site"/>
</dbReference>
<proteinExistence type="predicted"/>
<protein>
    <submittedName>
        <fullName evidence="3">Type II secretion system protein G (GspG)</fullName>
    </submittedName>
</protein>
<dbReference type="AlphaFoldDB" id="A0A4R6QQE5"/>
<dbReference type="InterPro" id="IPR045584">
    <property type="entry name" value="Pilin-like"/>
</dbReference>
<gene>
    <name evidence="3" type="ORF">DES47_102876</name>
</gene>
<dbReference type="SUPFAM" id="SSF54523">
    <property type="entry name" value="Pili subunits"/>
    <property type="match status" value="1"/>
</dbReference>
<comment type="caution">
    <text evidence="3">The sequence shown here is derived from an EMBL/GenBank/DDBJ whole genome shotgun (WGS) entry which is preliminary data.</text>
</comment>
<dbReference type="Pfam" id="PF07963">
    <property type="entry name" value="N_methyl"/>
    <property type="match status" value="1"/>
</dbReference>
<keyword evidence="1" id="KW-0488">Methylation</keyword>
<dbReference type="PANTHER" id="PTHR30093">
    <property type="entry name" value="GENERAL SECRETION PATHWAY PROTEIN G"/>
    <property type="match status" value="1"/>
</dbReference>
<keyword evidence="2" id="KW-0472">Membrane</keyword>
<dbReference type="PANTHER" id="PTHR30093:SF47">
    <property type="entry name" value="TYPE IV PILUS NON-CORE MINOR PILIN PILE"/>
    <property type="match status" value="1"/>
</dbReference>
<dbReference type="GO" id="GO:0015627">
    <property type="term" value="C:type II protein secretion system complex"/>
    <property type="evidence" value="ECO:0007669"/>
    <property type="project" value="InterPro"/>
</dbReference>
<sequence length="126" mass="13841">MKASKGFTLIELLVVMSIVALLASIVAPRYFASLQRSKETALRTSLNVMRDAIDQYAADRGRYPETLEELAQARYIRGVPEDPLTGSVETWVLVTPPPDLPLKGSLYDVRSGAAGRAADGRLYADW</sequence>
<dbReference type="RefSeq" id="WP_133700534.1">
    <property type="nucleotide sequence ID" value="NZ_SNXS01000002.1"/>
</dbReference>
<keyword evidence="2" id="KW-1133">Transmembrane helix</keyword>
<evidence type="ECO:0000256" key="1">
    <source>
        <dbReference type="ARBA" id="ARBA00022481"/>
    </source>
</evidence>
<dbReference type="PROSITE" id="PS00409">
    <property type="entry name" value="PROKAR_NTER_METHYL"/>
    <property type="match status" value="1"/>
</dbReference>
<evidence type="ECO:0000256" key="2">
    <source>
        <dbReference type="SAM" id="Phobius"/>
    </source>
</evidence>
<dbReference type="OrthoDB" id="9795612at2"/>
<reference evidence="3 4" key="1">
    <citation type="submission" date="2019-03" db="EMBL/GenBank/DDBJ databases">
        <title>Genomic Encyclopedia of Type Strains, Phase IV (KMG-IV): sequencing the most valuable type-strain genomes for metagenomic binning, comparative biology and taxonomic classification.</title>
        <authorList>
            <person name="Goeker M."/>
        </authorList>
    </citation>
    <scope>NUCLEOTIDE SEQUENCE [LARGE SCALE GENOMIC DNA]</scope>
    <source>
        <strain evidence="3 4">DSM 16998</strain>
    </source>
</reference>